<dbReference type="Proteomes" id="UP001374579">
    <property type="component" value="Unassembled WGS sequence"/>
</dbReference>
<name>A0AAN9GLG9_9CAEN</name>
<keyword evidence="2" id="KW-1185">Reference proteome</keyword>
<evidence type="ECO:0000313" key="2">
    <source>
        <dbReference type="Proteomes" id="UP001374579"/>
    </source>
</evidence>
<sequence length="75" mass="8059">MARVHSEPDQSRIPGSAAGISAYIPLLHHAKTETDDRQAVGVREEGQLTRVKMVAASGRTQCKTDSVLSDGGHYL</sequence>
<evidence type="ECO:0000313" key="1">
    <source>
        <dbReference type="EMBL" id="KAK7112321.1"/>
    </source>
</evidence>
<reference evidence="1 2" key="1">
    <citation type="submission" date="2024-02" db="EMBL/GenBank/DDBJ databases">
        <title>Chromosome-scale genome assembly of the rough periwinkle Littorina saxatilis.</title>
        <authorList>
            <person name="De Jode A."/>
            <person name="Faria R."/>
            <person name="Formenti G."/>
            <person name="Sims Y."/>
            <person name="Smith T.P."/>
            <person name="Tracey A."/>
            <person name="Wood J.M.D."/>
            <person name="Zagrodzka Z.B."/>
            <person name="Johannesson K."/>
            <person name="Butlin R.K."/>
            <person name="Leder E.H."/>
        </authorList>
    </citation>
    <scope>NUCLEOTIDE SEQUENCE [LARGE SCALE GENOMIC DNA]</scope>
    <source>
        <strain evidence="1">Snail1</strain>
        <tissue evidence="1">Muscle</tissue>
    </source>
</reference>
<gene>
    <name evidence="1" type="ORF">V1264_011792</name>
</gene>
<protein>
    <submittedName>
        <fullName evidence="1">Uncharacterized protein</fullName>
    </submittedName>
</protein>
<comment type="caution">
    <text evidence="1">The sequence shown here is derived from an EMBL/GenBank/DDBJ whole genome shotgun (WGS) entry which is preliminary data.</text>
</comment>
<dbReference type="EMBL" id="JBAMIC010000002">
    <property type="protein sequence ID" value="KAK7112321.1"/>
    <property type="molecule type" value="Genomic_DNA"/>
</dbReference>
<organism evidence="1 2">
    <name type="scientific">Littorina saxatilis</name>
    <dbReference type="NCBI Taxonomy" id="31220"/>
    <lineage>
        <taxon>Eukaryota</taxon>
        <taxon>Metazoa</taxon>
        <taxon>Spiralia</taxon>
        <taxon>Lophotrochozoa</taxon>
        <taxon>Mollusca</taxon>
        <taxon>Gastropoda</taxon>
        <taxon>Caenogastropoda</taxon>
        <taxon>Littorinimorpha</taxon>
        <taxon>Littorinoidea</taxon>
        <taxon>Littorinidae</taxon>
        <taxon>Littorina</taxon>
    </lineage>
</organism>
<dbReference type="AlphaFoldDB" id="A0AAN9GLG9"/>
<accession>A0AAN9GLG9</accession>
<proteinExistence type="predicted"/>